<sequence length="98" mass="10568">HLARQRALGHQASGIGSSGSTVGTASSGIIGPSGWVDTSSWVGYTGSSGIRLNHGRRVLRRQADRFGYWQDGIGWKEFSLFSGFSYWSAGSKRRFVSG</sequence>
<evidence type="ECO:0000313" key="2">
    <source>
        <dbReference type="EMBL" id="CAI9547681.1"/>
    </source>
</evidence>
<feature type="region of interest" description="Disordered" evidence="1">
    <location>
        <begin position="1"/>
        <end position="24"/>
    </location>
</feature>
<proteinExistence type="predicted"/>
<evidence type="ECO:0000256" key="1">
    <source>
        <dbReference type="SAM" id="MobiDB-lite"/>
    </source>
</evidence>
<dbReference type="EMBL" id="CATNWA010004398">
    <property type="protein sequence ID" value="CAI9547681.1"/>
    <property type="molecule type" value="Genomic_DNA"/>
</dbReference>
<accession>A0ABN9BJZ5</accession>
<evidence type="ECO:0000313" key="3">
    <source>
        <dbReference type="Proteomes" id="UP001162483"/>
    </source>
</evidence>
<protein>
    <submittedName>
        <fullName evidence="2">Uncharacterized protein</fullName>
    </submittedName>
</protein>
<gene>
    <name evidence="2" type="ORF">SPARVUS_LOCUS3039510</name>
</gene>
<dbReference type="Proteomes" id="UP001162483">
    <property type="component" value="Unassembled WGS sequence"/>
</dbReference>
<name>A0ABN9BJZ5_9NEOB</name>
<comment type="caution">
    <text evidence="2">The sequence shown here is derived from an EMBL/GenBank/DDBJ whole genome shotgun (WGS) entry which is preliminary data.</text>
</comment>
<reference evidence="2" key="1">
    <citation type="submission" date="2023-05" db="EMBL/GenBank/DDBJ databases">
        <authorList>
            <person name="Stuckert A."/>
        </authorList>
    </citation>
    <scope>NUCLEOTIDE SEQUENCE</scope>
</reference>
<feature type="non-terminal residue" evidence="2">
    <location>
        <position position="1"/>
    </location>
</feature>
<organism evidence="2 3">
    <name type="scientific">Staurois parvus</name>
    <dbReference type="NCBI Taxonomy" id="386267"/>
    <lineage>
        <taxon>Eukaryota</taxon>
        <taxon>Metazoa</taxon>
        <taxon>Chordata</taxon>
        <taxon>Craniata</taxon>
        <taxon>Vertebrata</taxon>
        <taxon>Euteleostomi</taxon>
        <taxon>Amphibia</taxon>
        <taxon>Batrachia</taxon>
        <taxon>Anura</taxon>
        <taxon>Neobatrachia</taxon>
        <taxon>Ranoidea</taxon>
        <taxon>Ranidae</taxon>
        <taxon>Staurois</taxon>
    </lineage>
</organism>
<feature type="compositionally biased region" description="Low complexity" evidence="1">
    <location>
        <begin position="12"/>
        <end position="24"/>
    </location>
</feature>
<keyword evidence="3" id="KW-1185">Reference proteome</keyword>